<organism evidence="1 2">
    <name type="scientific">Paractinoplanes ferrugineus</name>
    <dbReference type="NCBI Taxonomy" id="113564"/>
    <lineage>
        <taxon>Bacteria</taxon>
        <taxon>Bacillati</taxon>
        <taxon>Actinomycetota</taxon>
        <taxon>Actinomycetes</taxon>
        <taxon>Micromonosporales</taxon>
        <taxon>Micromonosporaceae</taxon>
        <taxon>Paractinoplanes</taxon>
    </lineage>
</organism>
<evidence type="ECO:0000313" key="2">
    <source>
        <dbReference type="Proteomes" id="UP000598174"/>
    </source>
</evidence>
<dbReference type="Proteomes" id="UP000598174">
    <property type="component" value="Unassembled WGS sequence"/>
</dbReference>
<protein>
    <submittedName>
        <fullName evidence="1">Uncharacterized protein</fullName>
    </submittedName>
</protein>
<comment type="caution">
    <text evidence="1">The sequence shown here is derived from an EMBL/GenBank/DDBJ whole genome shotgun (WGS) entry which is preliminary data.</text>
</comment>
<dbReference type="RefSeq" id="WP_203822624.1">
    <property type="nucleotide sequence ID" value="NZ_BAAABP010000005.1"/>
</dbReference>
<accession>A0A919J8W6</accession>
<reference evidence="1" key="1">
    <citation type="submission" date="2021-01" db="EMBL/GenBank/DDBJ databases">
        <title>Whole genome shotgun sequence of Actinoplanes ferrugineus NBRC 15555.</title>
        <authorList>
            <person name="Komaki H."/>
            <person name="Tamura T."/>
        </authorList>
    </citation>
    <scope>NUCLEOTIDE SEQUENCE</scope>
    <source>
        <strain evidence="1">NBRC 15555</strain>
    </source>
</reference>
<proteinExistence type="predicted"/>
<sequence length="86" mass="9553">MQAVNPAGTAWQVTRVWVTEVDTPRQAMVRIGPLSGQPGWIAQRLGRGWNGSWIADCERSATLAAESWMRRRGGSDAWTELERPSS</sequence>
<evidence type="ECO:0000313" key="1">
    <source>
        <dbReference type="EMBL" id="GIE16283.1"/>
    </source>
</evidence>
<dbReference type="AlphaFoldDB" id="A0A919J8W6"/>
<name>A0A919J8W6_9ACTN</name>
<keyword evidence="2" id="KW-1185">Reference proteome</keyword>
<dbReference type="EMBL" id="BOMM01000081">
    <property type="protein sequence ID" value="GIE16283.1"/>
    <property type="molecule type" value="Genomic_DNA"/>
</dbReference>
<gene>
    <name evidence="1" type="ORF">Afe05nite_81230</name>
</gene>